<protein>
    <recommendedName>
        <fullName evidence="3">4'-phosphopantetheinyl transferase domain-containing protein</fullName>
    </recommendedName>
</protein>
<evidence type="ECO:0000313" key="5">
    <source>
        <dbReference type="Proteomes" id="UP001354989"/>
    </source>
</evidence>
<evidence type="ECO:0000259" key="3">
    <source>
        <dbReference type="Pfam" id="PF01648"/>
    </source>
</evidence>
<evidence type="ECO:0000256" key="1">
    <source>
        <dbReference type="ARBA" id="ARBA00010990"/>
    </source>
</evidence>
<dbReference type="PANTHER" id="PTHR12215:SF10">
    <property type="entry name" value="L-AMINOADIPATE-SEMIALDEHYDE DEHYDROGENASE-PHOSPHOPANTETHEINYL TRANSFERASE"/>
    <property type="match status" value="1"/>
</dbReference>
<dbReference type="Proteomes" id="UP001354989">
    <property type="component" value="Plasmid pPP1"/>
</dbReference>
<evidence type="ECO:0000313" key="4">
    <source>
        <dbReference type="EMBL" id="BDD01008.1"/>
    </source>
</evidence>
<reference evidence="4 5" key="1">
    <citation type="submission" date="2021-12" db="EMBL/GenBank/DDBJ databases">
        <title>Genome sequencing of bacteria with rrn-lacking chromosome and rrn-plasmid.</title>
        <authorList>
            <person name="Anda M."/>
            <person name="Iwasaki W."/>
        </authorList>
    </citation>
    <scope>NUCLEOTIDE SEQUENCE [LARGE SCALE GENOMIC DNA]</scope>
    <source>
        <strain evidence="4 5">NBRC 101262</strain>
        <plasmid evidence="4 5">pPP1</plasmid>
    </source>
</reference>
<feature type="domain" description="4'-phosphopantetheinyl transferase" evidence="3">
    <location>
        <begin position="120"/>
        <end position="220"/>
    </location>
</feature>
<keyword evidence="4" id="KW-0614">Plasmid</keyword>
<dbReference type="InterPro" id="IPR008278">
    <property type="entry name" value="4-PPantetheinyl_Trfase_dom"/>
</dbReference>
<accession>A0ABN6LCT2</accession>
<dbReference type="PANTHER" id="PTHR12215">
    <property type="entry name" value="PHOSPHOPANTETHEINE TRANSFERASE"/>
    <property type="match status" value="1"/>
</dbReference>
<dbReference type="Pfam" id="PF01648">
    <property type="entry name" value="ACPS"/>
    <property type="match status" value="1"/>
</dbReference>
<proteinExistence type="inferred from homology"/>
<dbReference type="EMBL" id="AP025293">
    <property type="protein sequence ID" value="BDD01008.1"/>
    <property type="molecule type" value="Genomic_DNA"/>
</dbReference>
<keyword evidence="2" id="KW-0808">Transferase</keyword>
<gene>
    <name evidence="4" type="ORF">PEPS_32880</name>
</gene>
<organism evidence="4 5">
    <name type="scientific">Persicobacter psychrovividus</name>
    <dbReference type="NCBI Taxonomy" id="387638"/>
    <lineage>
        <taxon>Bacteria</taxon>
        <taxon>Pseudomonadati</taxon>
        <taxon>Bacteroidota</taxon>
        <taxon>Cytophagia</taxon>
        <taxon>Cytophagales</taxon>
        <taxon>Persicobacteraceae</taxon>
        <taxon>Persicobacter</taxon>
    </lineage>
</organism>
<geneLocation type="plasmid" evidence="4 5">
    <name>pPP1</name>
</geneLocation>
<evidence type="ECO:0000256" key="2">
    <source>
        <dbReference type="ARBA" id="ARBA00022679"/>
    </source>
</evidence>
<dbReference type="SUPFAM" id="SSF56214">
    <property type="entry name" value="4'-phosphopantetheinyl transferase"/>
    <property type="match status" value="2"/>
</dbReference>
<sequence length="232" mass="26480">MNQIQQLQLSNQQGRVEATAYCLRGALSDQPKEDDYLSSEEHAIAQQLPANRQATFRLGRFLLKTIATRIFNIPMAEVTISKGTFEQPILKHPELLDYSCSITHSADQVMVLLFPRSHPMAVDMEYISQPEERIQAIETQLTYQEKQQCCLLNIPHSHLLLWSAKEALSKCLGTGLMVPFTLLETVQLAQKNEQTTMEFKNFGQYRAISLQGQEYLITICYPANHRLHGWAN</sequence>
<dbReference type="RefSeq" id="WP_338398217.1">
    <property type="nucleotide sequence ID" value="NZ_AP025293.1"/>
</dbReference>
<keyword evidence="5" id="KW-1185">Reference proteome</keyword>
<dbReference type="InterPro" id="IPR037143">
    <property type="entry name" value="4-PPantetheinyl_Trfase_dom_sf"/>
</dbReference>
<comment type="similarity">
    <text evidence="1">Belongs to the P-Pant transferase superfamily. Gsp/Sfp/HetI/AcpT family.</text>
</comment>
<dbReference type="Gene3D" id="3.90.470.20">
    <property type="entry name" value="4'-phosphopantetheinyl transferase domain"/>
    <property type="match status" value="2"/>
</dbReference>
<name>A0ABN6LCT2_9BACT</name>
<dbReference type="InterPro" id="IPR050559">
    <property type="entry name" value="P-Pant_transferase_sf"/>
</dbReference>